<evidence type="ECO:0000313" key="2">
    <source>
        <dbReference type="Proteomes" id="UP001500459"/>
    </source>
</evidence>
<keyword evidence="2" id="KW-1185">Reference proteome</keyword>
<comment type="caution">
    <text evidence="1">The sequence shown here is derived from an EMBL/GenBank/DDBJ whole genome shotgun (WGS) entry which is preliminary data.</text>
</comment>
<evidence type="ECO:0008006" key="3">
    <source>
        <dbReference type="Google" id="ProtNLM"/>
    </source>
</evidence>
<gene>
    <name evidence="1" type="ORF">GCM10022393_38280</name>
</gene>
<reference evidence="2" key="1">
    <citation type="journal article" date="2019" name="Int. J. Syst. Evol. Microbiol.">
        <title>The Global Catalogue of Microorganisms (GCM) 10K type strain sequencing project: providing services to taxonomists for standard genome sequencing and annotation.</title>
        <authorList>
            <consortium name="The Broad Institute Genomics Platform"/>
            <consortium name="The Broad Institute Genome Sequencing Center for Infectious Disease"/>
            <person name="Wu L."/>
            <person name="Ma J."/>
        </authorList>
    </citation>
    <scope>NUCLEOTIDE SEQUENCE [LARGE SCALE GENOMIC DNA]</scope>
    <source>
        <strain evidence="2">JCM 17106</strain>
    </source>
</reference>
<proteinExistence type="predicted"/>
<evidence type="ECO:0000313" key="1">
    <source>
        <dbReference type="EMBL" id="GAA3520387.1"/>
    </source>
</evidence>
<sequence length="148" mass="16820">MLQIKSTVFFVFICLISLSIQCKSVDKSTIDAETVSTAKEEMYPIQPMVDKSSITRKMNADKSMELVLKRFIKVGDPASHFEYTVYDTATKEIIKKDSFRGEGVEWNDQSSLKLIPYVGMEQKPTSENPEEISQTKIQTQTQIIKLKG</sequence>
<dbReference type="RefSeq" id="WP_344930210.1">
    <property type="nucleotide sequence ID" value="NZ_BAABCW010000023.1"/>
</dbReference>
<dbReference type="EMBL" id="BAABCW010000023">
    <property type="protein sequence ID" value="GAA3520387.1"/>
    <property type="molecule type" value="Genomic_DNA"/>
</dbReference>
<protein>
    <recommendedName>
        <fullName evidence="3">Lipoprotein</fullName>
    </recommendedName>
</protein>
<organism evidence="1 2">
    <name type="scientific">Aquimarina addita</name>
    <dbReference type="NCBI Taxonomy" id="870485"/>
    <lineage>
        <taxon>Bacteria</taxon>
        <taxon>Pseudomonadati</taxon>
        <taxon>Bacteroidota</taxon>
        <taxon>Flavobacteriia</taxon>
        <taxon>Flavobacteriales</taxon>
        <taxon>Flavobacteriaceae</taxon>
        <taxon>Aquimarina</taxon>
    </lineage>
</organism>
<accession>A0ABP6UUP3</accession>
<name>A0ABP6UUP3_9FLAO</name>
<dbReference type="Proteomes" id="UP001500459">
    <property type="component" value="Unassembled WGS sequence"/>
</dbReference>